<dbReference type="Gene3D" id="2.160.20.20">
    <property type="match status" value="1"/>
</dbReference>
<dbReference type="OrthoDB" id="117939at2157"/>
<evidence type="ECO:0000313" key="2">
    <source>
        <dbReference type="Proteomes" id="UP000245934"/>
    </source>
</evidence>
<protein>
    <submittedName>
        <fullName evidence="1">Uncharacterized protein</fullName>
    </submittedName>
</protein>
<dbReference type="InterPro" id="IPR011050">
    <property type="entry name" value="Pectin_lyase_fold/virulence"/>
</dbReference>
<dbReference type="Proteomes" id="UP000245934">
    <property type="component" value="Unassembled WGS sequence"/>
</dbReference>
<evidence type="ECO:0000313" key="1">
    <source>
        <dbReference type="EMBL" id="PWR75551.1"/>
    </source>
</evidence>
<sequence length="407" mass="40855">MNPENEQQSSYTLAGVYTVDGEVVSSENDEFTSDMTDMSAIFVTNGGSLTLKNPTIITNGNTSSNDASSFYGLNGAVLVNNGSTVSITGGSITTTGSGANGVIPTGEGTVVTLSDMTITASGGGGHGVMATLGGSLILQNVDINTTGRNSAPIATDRGSGNVTVTGGTITSSGIDSPGIYSTGQISVTDAVITSTGTEAAVIEGVNTITLSNTTLTGGVAKTGGVMIYQSFSGDADIGTGTFTMEGGSLTVPEGPVFFVTNTDAIISLNDVVITADSGELVNAAATSRWGTEGSNGGHVAMTADNLDLSGSIIADEISTVIATIQNGSNLSGEVHHAGLIIDSSSTWNVTGDSNLTSLVIPGSISGEEVTNIIGNGYTVVYDPTLQENSPLEGKTYNLQEGGVLTPE</sequence>
<dbReference type="InterPro" id="IPR012332">
    <property type="entry name" value="Autotransporter_pectin_lyase_C"/>
</dbReference>
<dbReference type="EMBL" id="QGMZ01000009">
    <property type="protein sequence ID" value="PWR75551.1"/>
    <property type="molecule type" value="Genomic_DNA"/>
</dbReference>
<dbReference type="RefSeq" id="WP_109939837.1">
    <property type="nucleotide sequence ID" value="NZ_CP176366.1"/>
</dbReference>
<organism evidence="1 2">
    <name type="scientific">Methanospirillum stamsii</name>
    <dbReference type="NCBI Taxonomy" id="1277351"/>
    <lineage>
        <taxon>Archaea</taxon>
        <taxon>Methanobacteriati</taxon>
        <taxon>Methanobacteriota</taxon>
        <taxon>Stenosarchaea group</taxon>
        <taxon>Methanomicrobia</taxon>
        <taxon>Methanomicrobiales</taxon>
        <taxon>Methanospirillaceae</taxon>
        <taxon>Methanospirillum</taxon>
    </lineage>
</organism>
<dbReference type="GeneID" id="97610284"/>
<dbReference type="AlphaFoldDB" id="A0A2V2NIW2"/>
<proteinExistence type="predicted"/>
<gene>
    <name evidence="1" type="ORF">DLD82_04080</name>
</gene>
<name>A0A2V2NIW2_9EURY</name>
<keyword evidence="2" id="KW-1185">Reference proteome</keyword>
<dbReference type="SUPFAM" id="SSF51126">
    <property type="entry name" value="Pectin lyase-like"/>
    <property type="match status" value="1"/>
</dbReference>
<accession>A0A2V2NIW2</accession>
<comment type="caution">
    <text evidence="1">The sequence shown here is derived from an EMBL/GenBank/DDBJ whole genome shotgun (WGS) entry which is preliminary data.</text>
</comment>
<reference evidence="1 2" key="1">
    <citation type="submission" date="2018-05" db="EMBL/GenBank/DDBJ databases">
        <title>Draft genome of Methanospirillum stamsii Pt1.</title>
        <authorList>
            <person name="Dueholm M.S."/>
            <person name="Nielsen P.H."/>
            <person name="Bakmann L.F."/>
            <person name="Otzen D.E."/>
        </authorList>
    </citation>
    <scope>NUCLEOTIDE SEQUENCE [LARGE SCALE GENOMIC DNA]</scope>
    <source>
        <strain evidence="1 2">Pt1</strain>
    </source>
</reference>